<comment type="caution">
    <text evidence="3">The sequence shown here is derived from an EMBL/GenBank/DDBJ whole genome shotgun (WGS) entry which is preliminary data.</text>
</comment>
<sequence length="258" mass="29077">MERAKERLKQLEEELSSLDTELAALVQEKADLQQDETVTVKSDQRLSPSTLKHYEYILPLVKEIHLLELKIKEQKQAYEEKRWKAEAARLGQDLLAVTLTDENCVLKRWSKELSQQSDDGIELTNITYKVWQCDDCLKEQLGFTVLTQGVHVGLRVQTEVPCQRIHFLRPSAIRFGFSSETFIPGLEEQLKSSLSEGGSIASVVSLVAAHIQEDMAPYVIIVPMKKKTKQKKAKPSEQKPAGDTSENIPCADGSSEPQ</sequence>
<proteinExistence type="predicted"/>
<dbReference type="EMBL" id="BLXT01000140">
    <property type="protein sequence ID" value="GFN74609.1"/>
    <property type="molecule type" value="Genomic_DNA"/>
</dbReference>
<feature type="coiled-coil region" evidence="1">
    <location>
        <begin position="1"/>
        <end position="35"/>
    </location>
</feature>
<evidence type="ECO:0000256" key="2">
    <source>
        <dbReference type="SAM" id="MobiDB-lite"/>
    </source>
</evidence>
<evidence type="ECO:0000313" key="3">
    <source>
        <dbReference type="EMBL" id="GFN74609.1"/>
    </source>
</evidence>
<dbReference type="AlphaFoldDB" id="A0AAV3XVH2"/>
<organism evidence="3 4">
    <name type="scientific">Plakobranchus ocellatus</name>
    <dbReference type="NCBI Taxonomy" id="259542"/>
    <lineage>
        <taxon>Eukaryota</taxon>
        <taxon>Metazoa</taxon>
        <taxon>Spiralia</taxon>
        <taxon>Lophotrochozoa</taxon>
        <taxon>Mollusca</taxon>
        <taxon>Gastropoda</taxon>
        <taxon>Heterobranchia</taxon>
        <taxon>Euthyneura</taxon>
        <taxon>Panpulmonata</taxon>
        <taxon>Sacoglossa</taxon>
        <taxon>Placobranchoidea</taxon>
        <taxon>Plakobranchidae</taxon>
        <taxon>Plakobranchus</taxon>
    </lineage>
</organism>
<name>A0AAV3XVH2_9GAST</name>
<reference evidence="3 4" key="1">
    <citation type="journal article" date="2021" name="Elife">
        <title>Chloroplast acquisition without the gene transfer in kleptoplastic sea slugs, Plakobranchus ocellatus.</title>
        <authorList>
            <person name="Maeda T."/>
            <person name="Takahashi S."/>
            <person name="Yoshida T."/>
            <person name="Shimamura S."/>
            <person name="Takaki Y."/>
            <person name="Nagai Y."/>
            <person name="Toyoda A."/>
            <person name="Suzuki Y."/>
            <person name="Arimoto A."/>
            <person name="Ishii H."/>
            <person name="Satoh N."/>
            <person name="Nishiyama T."/>
            <person name="Hasebe M."/>
            <person name="Maruyama T."/>
            <person name="Minagawa J."/>
            <person name="Obokata J."/>
            <person name="Shigenobu S."/>
        </authorList>
    </citation>
    <scope>NUCLEOTIDE SEQUENCE [LARGE SCALE GENOMIC DNA]</scope>
</reference>
<gene>
    <name evidence="3" type="ORF">PoB_000111500</name>
</gene>
<keyword evidence="4" id="KW-1185">Reference proteome</keyword>
<protein>
    <submittedName>
        <fullName evidence="3">Uncharacterized protein</fullName>
    </submittedName>
</protein>
<keyword evidence="1" id="KW-0175">Coiled coil</keyword>
<feature type="region of interest" description="Disordered" evidence="2">
    <location>
        <begin position="226"/>
        <end position="258"/>
    </location>
</feature>
<evidence type="ECO:0000313" key="4">
    <source>
        <dbReference type="Proteomes" id="UP000735302"/>
    </source>
</evidence>
<accession>A0AAV3XVH2</accession>
<dbReference type="Proteomes" id="UP000735302">
    <property type="component" value="Unassembled WGS sequence"/>
</dbReference>
<evidence type="ECO:0000256" key="1">
    <source>
        <dbReference type="SAM" id="Coils"/>
    </source>
</evidence>